<keyword evidence="2" id="KW-1185">Reference proteome</keyword>
<protein>
    <recommendedName>
        <fullName evidence="3">MATH domain-containing protein</fullName>
    </recommendedName>
</protein>
<dbReference type="Gramene" id="BGIOSGA034196-TA">
    <property type="protein sequence ID" value="BGIOSGA034196-PA"/>
    <property type="gene ID" value="BGIOSGA034196"/>
</dbReference>
<accession>A2ZD44</accession>
<evidence type="ECO:0008006" key="3">
    <source>
        <dbReference type="Google" id="ProtNLM"/>
    </source>
</evidence>
<gene>
    <name evidence="1" type="ORF">OsI_35708</name>
</gene>
<evidence type="ECO:0000313" key="2">
    <source>
        <dbReference type="Proteomes" id="UP000007015"/>
    </source>
</evidence>
<dbReference type="AlphaFoldDB" id="A2ZD44"/>
<evidence type="ECO:0000313" key="1">
    <source>
        <dbReference type="EMBL" id="EAY80528.1"/>
    </source>
</evidence>
<dbReference type="EMBL" id="CM000136">
    <property type="protein sequence ID" value="EAY80528.1"/>
    <property type="molecule type" value="Genomic_DNA"/>
</dbReference>
<organism evidence="1 2">
    <name type="scientific">Oryza sativa subsp. indica</name>
    <name type="common">Rice</name>
    <dbReference type="NCBI Taxonomy" id="39946"/>
    <lineage>
        <taxon>Eukaryota</taxon>
        <taxon>Viridiplantae</taxon>
        <taxon>Streptophyta</taxon>
        <taxon>Embryophyta</taxon>
        <taxon>Tracheophyta</taxon>
        <taxon>Spermatophyta</taxon>
        <taxon>Magnoliopsida</taxon>
        <taxon>Liliopsida</taxon>
        <taxon>Poales</taxon>
        <taxon>Poaceae</taxon>
        <taxon>BOP clade</taxon>
        <taxon>Oryzoideae</taxon>
        <taxon>Oryzeae</taxon>
        <taxon>Oryzinae</taxon>
        <taxon>Oryza</taxon>
        <taxon>Oryza sativa</taxon>
    </lineage>
</organism>
<dbReference type="Proteomes" id="UP000007015">
    <property type="component" value="Chromosome 11"/>
</dbReference>
<dbReference type="HOGENOM" id="CLU_2780347_0_0_1"/>
<name>A2ZD44_ORYSI</name>
<reference evidence="1 2" key="1">
    <citation type="journal article" date="2005" name="PLoS Biol.">
        <title>The genomes of Oryza sativa: a history of duplications.</title>
        <authorList>
            <person name="Yu J."/>
            <person name="Wang J."/>
            <person name="Lin W."/>
            <person name="Li S."/>
            <person name="Li H."/>
            <person name="Zhou J."/>
            <person name="Ni P."/>
            <person name="Dong W."/>
            <person name="Hu S."/>
            <person name="Zeng C."/>
            <person name="Zhang J."/>
            <person name="Zhang Y."/>
            <person name="Li R."/>
            <person name="Xu Z."/>
            <person name="Li S."/>
            <person name="Li X."/>
            <person name="Zheng H."/>
            <person name="Cong L."/>
            <person name="Lin L."/>
            <person name="Yin J."/>
            <person name="Geng J."/>
            <person name="Li G."/>
            <person name="Shi J."/>
            <person name="Liu J."/>
            <person name="Lv H."/>
            <person name="Li J."/>
            <person name="Wang J."/>
            <person name="Deng Y."/>
            <person name="Ran L."/>
            <person name="Shi X."/>
            <person name="Wang X."/>
            <person name="Wu Q."/>
            <person name="Li C."/>
            <person name="Ren X."/>
            <person name="Wang J."/>
            <person name="Wang X."/>
            <person name="Li D."/>
            <person name="Liu D."/>
            <person name="Zhang X."/>
            <person name="Ji Z."/>
            <person name="Zhao W."/>
            <person name="Sun Y."/>
            <person name="Zhang Z."/>
            <person name="Bao J."/>
            <person name="Han Y."/>
            <person name="Dong L."/>
            <person name="Ji J."/>
            <person name="Chen P."/>
            <person name="Wu S."/>
            <person name="Liu J."/>
            <person name="Xiao Y."/>
            <person name="Bu D."/>
            <person name="Tan J."/>
            <person name="Yang L."/>
            <person name="Ye C."/>
            <person name="Zhang J."/>
            <person name="Xu J."/>
            <person name="Zhou Y."/>
            <person name="Yu Y."/>
            <person name="Zhang B."/>
            <person name="Zhuang S."/>
            <person name="Wei H."/>
            <person name="Liu B."/>
            <person name="Lei M."/>
            <person name="Yu H."/>
            <person name="Li Y."/>
            <person name="Xu H."/>
            <person name="Wei S."/>
            <person name="He X."/>
            <person name="Fang L."/>
            <person name="Zhang Z."/>
            <person name="Zhang Y."/>
            <person name="Huang X."/>
            <person name="Su Z."/>
            <person name="Tong W."/>
            <person name="Li J."/>
            <person name="Tong Z."/>
            <person name="Li S."/>
            <person name="Ye J."/>
            <person name="Wang L."/>
            <person name="Fang L."/>
            <person name="Lei T."/>
            <person name="Chen C."/>
            <person name="Chen H."/>
            <person name="Xu Z."/>
            <person name="Li H."/>
            <person name="Huang H."/>
            <person name="Zhang F."/>
            <person name="Xu H."/>
            <person name="Li N."/>
            <person name="Zhao C."/>
            <person name="Li S."/>
            <person name="Dong L."/>
            <person name="Huang Y."/>
            <person name="Li L."/>
            <person name="Xi Y."/>
            <person name="Qi Q."/>
            <person name="Li W."/>
            <person name="Zhang B."/>
            <person name="Hu W."/>
            <person name="Zhang Y."/>
            <person name="Tian X."/>
            <person name="Jiao Y."/>
            <person name="Liang X."/>
            <person name="Jin J."/>
            <person name="Gao L."/>
            <person name="Zheng W."/>
            <person name="Hao B."/>
            <person name="Liu S."/>
            <person name="Wang W."/>
            <person name="Yuan L."/>
            <person name="Cao M."/>
            <person name="McDermott J."/>
            <person name="Samudrala R."/>
            <person name="Wang J."/>
            <person name="Wong G.K."/>
            <person name="Yang H."/>
        </authorList>
    </citation>
    <scope>NUCLEOTIDE SEQUENCE [LARGE SCALE GENOMIC DNA]</scope>
    <source>
        <strain evidence="2">cv. 93-11</strain>
    </source>
</reference>
<sequence length="69" mass="7688">MATTTSAAATGCNLLKIKVRNTIKKSHHGSKYVIELSKFQAAGHTWSFFFHLNVSKYSGNGHYRNFGLL</sequence>
<proteinExistence type="predicted"/>
<dbReference type="STRING" id="39946.A2ZD44"/>